<protein>
    <recommendedName>
        <fullName evidence="5">DUF2795 domain-containing protein</fullName>
    </recommendedName>
</protein>
<dbReference type="EMBL" id="AP022583">
    <property type="protein sequence ID" value="BBY07899.1"/>
    <property type="molecule type" value="Genomic_DNA"/>
</dbReference>
<evidence type="ECO:0000313" key="1">
    <source>
        <dbReference type="EMBL" id="BBY07899.1"/>
    </source>
</evidence>
<organism evidence="1 4">
    <name type="scientific">Mycobacterium noviomagense</name>
    <dbReference type="NCBI Taxonomy" id="459858"/>
    <lineage>
        <taxon>Bacteria</taxon>
        <taxon>Bacillati</taxon>
        <taxon>Actinomycetota</taxon>
        <taxon>Actinomycetes</taxon>
        <taxon>Mycobacteriales</taxon>
        <taxon>Mycobacteriaceae</taxon>
        <taxon>Mycobacterium</taxon>
    </lineage>
</organism>
<name>A0A7I7PH82_9MYCO</name>
<reference evidence="2 3" key="1">
    <citation type="submission" date="2017-02" db="EMBL/GenBank/DDBJ databases">
        <title>The new phylogeny of genus Mycobacterium.</title>
        <authorList>
            <person name="Tortoli E."/>
            <person name="Trovato A."/>
            <person name="Cirillo D.M."/>
        </authorList>
    </citation>
    <scope>NUCLEOTIDE SEQUENCE [LARGE SCALE GENOMIC DNA]</scope>
    <source>
        <strain evidence="2 3">DSM 45145</strain>
    </source>
</reference>
<dbReference type="Proteomes" id="UP000466894">
    <property type="component" value="Chromosome"/>
</dbReference>
<evidence type="ECO:0000313" key="3">
    <source>
        <dbReference type="Proteomes" id="UP000192374"/>
    </source>
</evidence>
<dbReference type="AlphaFoldDB" id="A0A7I7PH82"/>
<keyword evidence="3" id="KW-1185">Reference proteome</keyword>
<evidence type="ECO:0008006" key="5">
    <source>
        <dbReference type="Google" id="ProtNLM"/>
    </source>
</evidence>
<dbReference type="Proteomes" id="UP000192374">
    <property type="component" value="Unassembled WGS sequence"/>
</dbReference>
<reference evidence="1" key="3">
    <citation type="submission" date="2020-02" db="EMBL/GenBank/DDBJ databases">
        <authorList>
            <person name="Matsumoto Y."/>
            <person name="Motooka D."/>
            <person name="Nakamura S."/>
        </authorList>
    </citation>
    <scope>NUCLEOTIDE SEQUENCE</scope>
    <source>
        <strain evidence="1">JCM 16367</strain>
    </source>
</reference>
<dbReference type="KEGG" id="mnv:MNVI_32170"/>
<accession>A0A7I7PH82</accession>
<dbReference type="EMBL" id="MVIC01000019">
    <property type="protein sequence ID" value="ORB14165.1"/>
    <property type="molecule type" value="Genomic_DNA"/>
</dbReference>
<dbReference type="RefSeq" id="WP_197910669.1">
    <property type="nucleotide sequence ID" value="NZ_AP022583.1"/>
</dbReference>
<sequence>MTDEEEIELERVLSAISYPCDKAELLRRARADSTDDEVLSRLELLPDRVYEGADEALMFADDSERYQSGDPLT</sequence>
<dbReference type="Pfam" id="PF11387">
    <property type="entry name" value="DUF2795"/>
    <property type="match status" value="1"/>
</dbReference>
<evidence type="ECO:0000313" key="4">
    <source>
        <dbReference type="Proteomes" id="UP000466894"/>
    </source>
</evidence>
<evidence type="ECO:0000313" key="2">
    <source>
        <dbReference type="EMBL" id="ORB14165.1"/>
    </source>
</evidence>
<dbReference type="InterPro" id="IPR021527">
    <property type="entry name" value="DUF2795"/>
</dbReference>
<reference evidence="1 4" key="2">
    <citation type="journal article" date="2019" name="Emerg. Microbes Infect.">
        <title>Comprehensive subspecies identification of 175 nontuberculous mycobacteria species based on 7547 genomic profiles.</title>
        <authorList>
            <person name="Matsumoto Y."/>
            <person name="Kinjo T."/>
            <person name="Motooka D."/>
            <person name="Nabeya D."/>
            <person name="Jung N."/>
            <person name="Uechi K."/>
            <person name="Horii T."/>
            <person name="Iida T."/>
            <person name="Fujita J."/>
            <person name="Nakamura S."/>
        </authorList>
    </citation>
    <scope>NUCLEOTIDE SEQUENCE [LARGE SCALE GENOMIC DNA]</scope>
    <source>
        <strain evidence="1 4">JCM 16367</strain>
    </source>
</reference>
<gene>
    <name evidence="2" type="ORF">BST37_12070</name>
    <name evidence="1" type="ORF">MNVI_32170</name>
</gene>
<proteinExistence type="predicted"/>